<evidence type="ECO:0000256" key="13">
    <source>
        <dbReference type="ARBA" id="ARBA00023136"/>
    </source>
</evidence>
<dbReference type="InterPro" id="IPR016720">
    <property type="entry name" value="PC_Trfase_euk"/>
</dbReference>
<dbReference type="PROSITE" id="PS01315">
    <property type="entry name" value="CDS"/>
    <property type="match status" value="1"/>
</dbReference>
<feature type="transmembrane region" description="Helical" evidence="18">
    <location>
        <begin position="308"/>
        <end position="327"/>
    </location>
</feature>
<dbReference type="GO" id="GO:0005789">
    <property type="term" value="C:endoplasmic reticulum membrane"/>
    <property type="evidence" value="ECO:0007669"/>
    <property type="project" value="TreeGrafter"/>
</dbReference>
<evidence type="ECO:0000256" key="1">
    <source>
        <dbReference type="ARBA" id="ARBA00001698"/>
    </source>
</evidence>
<evidence type="ECO:0000313" key="20">
    <source>
        <dbReference type="Proteomes" id="UP001301350"/>
    </source>
</evidence>
<dbReference type="GO" id="GO:0004605">
    <property type="term" value="F:phosphatidate cytidylyltransferase activity"/>
    <property type="evidence" value="ECO:0007669"/>
    <property type="project" value="UniProtKB-EC"/>
</dbReference>
<dbReference type="EMBL" id="JANCYW010000016">
    <property type="protein sequence ID" value="KAK4538213.1"/>
    <property type="molecule type" value="Genomic_DNA"/>
</dbReference>
<keyword evidence="7" id="KW-0444">Lipid biosynthesis</keyword>
<comment type="catalytic activity">
    <reaction evidence="1 16">
        <text>a 1,2-diacyl-sn-glycero-3-phosphate + CTP + H(+) = a CDP-1,2-diacyl-sn-glycerol + diphosphate</text>
        <dbReference type="Rhea" id="RHEA:16229"/>
        <dbReference type="ChEBI" id="CHEBI:15378"/>
        <dbReference type="ChEBI" id="CHEBI:33019"/>
        <dbReference type="ChEBI" id="CHEBI:37563"/>
        <dbReference type="ChEBI" id="CHEBI:58332"/>
        <dbReference type="ChEBI" id="CHEBI:58608"/>
        <dbReference type="EC" id="2.7.7.41"/>
    </reaction>
</comment>
<keyword evidence="9 16" id="KW-0812">Transmembrane</keyword>
<evidence type="ECO:0000256" key="15">
    <source>
        <dbReference type="ARBA" id="ARBA00023264"/>
    </source>
</evidence>
<comment type="caution">
    <text evidence="19">The sequence shown here is derived from an EMBL/GenBank/DDBJ whole genome shotgun (WGS) entry which is preliminary data.</text>
</comment>
<keyword evidence="13 18" id="KW-0472">Membrane</keyword>
<feature type="region of interest" description="Disordered" evidence="17">
    <location>
        <begin position="1"/>
        <end position="67"/>
    </location>
</feature>
<feature type="compositionally biased region" description="Acidic residues" evidence="17">
    <location>
        <begin position="25"/>
        <end position="41"/>
    </location>
</feature>
<evidence type="ECO:0000256" key="12">
    <source>
        <dbReference type="ARBA" id="ARBA00023098"/>
    </source>
</evidence>
<sequence length="514" mass="56686">MGDATRPSSGVKAETEWKGSTEGLNEFDDDDEEEEEEDSADEGWHGGDEPDAGRAPSAAHGAGDTPASLTVARNASSATGSAKAAPSAGWWSGALRRPPAAGARPGRLRAFAVRSVFTLIMLLCLSWIVYLGHQKVAILVFVLQALISKELMSIGYVQAHKRRIPLFRSLNSWFLFCGIYFVYGKRSLSHLYDRGHGFMRRRLPTFLLMHHTFLSFWFFLAGFMAFVLSLRPGLYKYQLNQFARMLMLLLVVVAQANFMIYNIKEGMIWFLLPALLIVVNDVMSYLVGTSLGRTRLTPLSPKKTWEGYIGGAVFTLVAGVFLSEWMARHEFLVCRKPDFSDCALLARDPPLHCTPVATFVPQEYVLPEWMAALSGRATVQLRPIQMHGAVLAAFASIVGPFGGFFASGVKRAFHLKDFAGIIPGHGGITDRMDCQLLMGFFTFVYRLNVVNASAPDVENLLMYIADLSFREQIELHRALTHMLTSRGFVEPSDHPMQVATAAAAGGGVLGGRHP</sequence>
<dbReference type="Pfam" id="PF01148">
    <property type="entry name" value="CTP_transf_1"/>
    <property type="match status" value="1"/>
</dbReference>
<protein>
    <recommendedName>
        <fullName evidence="6 16">Phosphatidate cytidylyltransferase</fullName>
        <ecNumber evidence="6 16">2.7.7.41</ecNumber>
    </recommendedName>
</protein>
<accession>A0AAV9J0U9</accession>
<feature type="transmembrane region" description="Helical" evidence="18">
    <location>
        <begin position="136"/>
        <end position="157"/>
    </location>
</feature>
<comment type="pathway">
    <text evidence="4">Lipid metabolism.</text>
</comment>
<dbReference type="PANTHER" id="PTHR13773:SF8">
    <property type="entry name" value="PHOSPHATIDATE CYTIDYLYLTRANSFERASE, PHOTORECEPTOR-SPECIFIC"/>
    <property type="match status" value="1"/>
</dbReference>
<keyword evidence="8 16" id="KW-0808">Transferase</keyword>
<feature type="transmembrane region" description="Helical" evidence="18">
    <location>
        <begin position="384"/>
        <end position="406"/>
    </location>
</feature>
<keyword evidence="11 18" id="KW-1133">Transmembrane helix</keyword>
<evidence type="ECO:0000256" key="7">
    <source>
        <dbReference type="ARBA" id="ARBA00022516"/>
    </source>
</evidence>
<keyword evidence="12" id="KW-0443">Lipid metabolism</keyword>
<gene>
    <name evidence="19" type="ORF">CDCA_CDCA16G4238</name>
</gene>
<evidence type="ECO:0000256" key="6">
    <source>
        <dbReference type="ARBA" id="ARBA00012487"/>
    </source>
</evidence>
<comment type="similarity">
    <text evidence="5 16">Belongs to the CDS family.</text>
</comment>
<evidence type="ECO:0000256" key="8">
    <source>
        <dbReference type="ARBA" id="ARBA00022679"/>
    </source>
</evidence>
<name>A0AAV9J0U9_CYACA</name>
<evidence type="ECO:0000256" key="14">
    <source>
        <dbReference type="ARBA" id="ARBA00023209"/>
    </source>
</evidence>
<keyword evidence="20" id="KW-1185">Reference proteome</keyword>
<reference evidence="19 20" key="1">
    <citation type="submission" date="2022-07" db="EMBL/GenBank/DDBJ databases">
        <title>Genome-wide signatures of adaptation to extreme environments.</title>
        <authorList>
            <person name="Cho C.H."/>
            <person name="Yoon H.S."/>
        </authorList>
    </citation>
    <scope>NUCLEOTIDE SEQUENCE [LARGE SCALE GENOMIC DNA]</scope>
    <source>
        <strain evidence="19 20">DBV 063 E5</strain>
    </source>
</reference>
<feature type="transmembrane region" description="Helical" evidence="18">
    <location>
        <begin position="111"/>
        <end position="130"/>
    </location>
</feature>
<evidence type="ECO:0000256" key="18">
    <source>
        <dbReference type="SAM" id="Phobius"/>
    </source>
</evidence>
<dbReference type="AlphaFoldDB" id="A0AAV9J0U9"/>
<organism evidence="19 20">
    <name type="scientific">Cyanidium caldarium</name>
    <name type="common">Red alga</name>
    <dbReference type="NCBI Taxonomy" id="2771"/>
    <lineage>
        <taxon>Eukaryota</taxon>
        <taxon>Rhodophyta</taxon>
        <taxon>Bangiophyceae</taxon>
        <taxon>Cyanidiales</taxon>
        <taxon>Cyanidiaceae</taxon>
        <taxon>Cyanidium</taxon>
    </lineage>
</organism>
<feature type="transmembrane region" description="Helical" evidence="18">
    <location>
        <begin position="267"/>
        <end position="287"/>
    </location>
</feature>
<keyword evidence="15" id="KW-1208">Phospholipid metabolism</keyword>
<evidence type="ECO:0000256" key="11">
    <source>
        <dbReference type="ARBA" id="ARBA00022989"/>
    </source>
</evidence>
<dbReference type="Proteomes" id="UP001301350">
    <property type="component" value="Unassembled WGS sequence"/>
</dbReference>
<feature type="transmembrane region" description="Helical" evidence="18">
    <location>
        <begin position="203"/>
        <end position="230"/>
    </location>
</feature>
<feature type="transmembrane region" description="Helical" evidence="18">
    <location>
        <begin position="242"/>
        <end position="261"/>
    </location>
</feature>
<comment type="subcellular location">
    <subcellularLocation>
        <location evidence="2">Membrane</location>
        <topology evidence="2">Multi-pass membrane protein</topology>
    </subcellularLocation>
</comment>
<evidence type="ECO:0000313" key="19">
    <source>
        <dbReference type="EMBL" id="KAK4538213.1"/>
    </source>
</evidence>
<feature type="compositionally biased region" description="Basic and acidic residues" evidence="17">
    <location>
        <begin position="42"/>
        <end position="52"/>
    </location>
</feature>
<evidence type="ECO:0000256" key="16">
    <source>
        <dbReference type="RuleBase" id="RU003938"/>
    </source>
</evidence>
<evidence type="ECO:0000256" key="17">
    <source>
        <dbReference type="SAM" id="MobiDB-lite"/>
    </source>
</evidence>
<evidence type="ECO:0000256" key="4">
    <source>
        <dbReference type="ARBA" id="ARBA00005189"/>
    </source>
</evidence>
<dbReference type="EC" id="2.7.7.41" evidence="6 16"/>
<keyword evidence="10 16" id="KW-0548">Nucleotidyltransferase</keyword>
<evidence type="ECO:0000256" key="9">
    <source>
        <dbReference type="ARBA" id="ARBA00022692"/>
    </source>
</evidence>
<keyword evidence="14" id="KW-0594">Phospholipid biosynthesis</keyword>
<evidence type="ECO:0000256" key="5">
    <source>
        <dbReference type="ARBA" id="ARBA00010185"/>
    </source>
</evidence>
<comment type="pathway">
    <text evidence="3 16">Phospholipid metabolism; CDP-diacylglycerol biosynthesis; CDP-diacylglycerol from sn-glycerol 3-phosphate: step 3/3.</text>
</comment>
<evidence type="ECO:0000256" key="3">
    <source>
        <dbReference type="ARBA" id="ARBA00005119"/>
    </source>
</evidence>
<dbReference type="GO" id="GO:0008654">
    <property type="term" value="P:phospholipid biosynthetic process"/>
    <property type="evidence" value="ECO:0007669"/>
    <property type="project" value="UniProtKB-KW"/>
</dbReference>
<evidence type="ECO:0000256" key="2">
    <source>
        <dbReference type="ARBA" id="ARBA00004141"/>
    </source>
</evidence>
<dbReference type="InterPro" id="IPR000374">
    <property type="entry name" value="PC_trans"/>
</dbReference>
<dbReference type="PANTHER" id="PTHR13773">
    <property type="entry name" value="PHOSPHATIDATE CYTIDYLYLTRANSFERASE"/>
    <property type="match status" value="1"/>
</dbReference>
<feature type="transmembrane region" description="Helical" evidence="18">
    <location>
        <begin position="164"/>
        <end position="183"/>
    </location>
</feature>
<proteinExistence type="inferred from homology"/>
<evidence type="ECO:0000256" key="10">
    <source>
        <dbReference type="ARBA" id="ARBA00022695"/>
    </source>
</evidence>